<dbReference type="InterPro" id="IPR012334">
    <property type="entry name" value="Pectin_lyas_fold"/>
</dbReference>
<dbReference type="EMBL" id="ML738622">
    <property type="protein sequence ID" value="KAE8162982.1"/>
    <property type="molecule type" value="Genomic_DNA"/>
</dbReference>
<keyword evidence="2" id="KW-1185">Reference proteome</keyword>
<name>A0A5N6UWC9_ASPTM</name>
<protein>
    <recommendedName>
        <fullName evidence="3">Pectinesterase</fullName>
    </recommendedName>
</protein>
<evidence type="ECO:0000313" key="2">
    <source>
        <dbReference type="Proteomes" id="UP000326950"/>
    </source>
</evidence>
<sequence>MLTLTGVVNSEGWTPMTEGATLAFMEYENRGTGSNTSARLYKTPESAAVTKSQLWGGDAGWYDTAF</sequence>
<proteinExistence type="predicted"/>
<dbReference type="OrthoDB" id="1546079at2759"/>
<organism evidence="1 2">
    <name type="scientific">Aspergillus tamarii</name>
    <dbReference type="NCBI Taxonomy" id="41984"/>
    <lineage>
        <taxon>Eukaryota</taxon>
        <taxon>Fungi</taxon>
        <taxon>Dikarya</taxon>
        <taxon>Ascomycota</taxon>
        <taxon>Pezizomycotina</taxon>
        <taxon>Eurotiomycetes</taxon>
        <taxon>Eurotiomycetidae</taxon>
        <taxon>Eurotiales</taxon>
        <taxon>Aspergillaceae</taxon>
        <taxon>Aspergillus</taxon>
        <taxon>Aspergillus subgen. Circumdati</taxon>
    </lineage>
</organism>
<dbReference type="Gene3D" id="2.160.20.10">
    <property type="entry name" value="Single-stranded right-handed beta-helix, Pectin lyase-like"/>
    <property type="match status" value="1"/>
</dbReference>
<accession>A0A5N6UWC9</accession>
<gene>
    <name evidence="1" type="ORF">BDV40DRAFT_299862</name>
</gene>
<evidence type="ECO:0008006" key="3">
    <source>
        <dbReference type="Google" id="ProtNLM"/>
    </source>
</evidence>
<dbReference type="Proteomes" id="UP000326950">
    <property type="component" value="Unassembled WGS sequence"/>
</dbReference>
<reference evidence="1 2" key="1">
    <citation type="submission" date="2019-04" db="EMBL/GenBank/DDBJ databases">
        <title>Friends and foes A comparative genomics study of 23 Aspergillus species from section Flavi.</title>
        <authorList>
            <consortium name="DOE Joint Genome Institute"/>
            <person name="Kjaerbolling I."/>
            <person name="Vesth T."/>
            <person name="Frisvad J.C."/>
            <person name="Nybo J.L."/>
            <person name="Theobald S."/>
            <person name="Kildgaard S."/>
            <person name="Isbrandt T."/>
            <person name="Kuo A."/>
            <person name="Sato A."/>
            <person name="Lyhne E.K."/>
            <person name="Kogle M.E."/>
            <person name="Wiebenga A."/>
            <person name="Kun R.S."/>
            <person name="Lubbers R.J."/>
            <person name="Makela M.R."/>
            <person name="Barry K."/>
            <person name="Chovatia M."/>
            <person name="Clum A."/>
            <person name="Daum C."/>
            <person name="Haridas S."/>
            <person name="He G."/>
            <person name="LaButti K."/>
            <person name="Lipzen A."/>
            <person name="Mondo S."/>
            <person name="Riley R."/>
            <person name="Salamov A."/>
            <person name="Simmons B.A."/>
            <person name="Magnuson J.K."/>
            <person name="Henrissat B."/>
            <person name="Mortensen U.H."/>
            <person name="Larsen T.O."/>
            <person name="Devries R.P."/>
            <person name="Grigoriev I.V."/>
            <person name="Machida M."/>
            <person name="Baker S.E."/>
            <person name="Andersen M.R."/>
        </authorList>
    </citation>
    <scope>NUCLEOTIDE SEQUENCE [LARGE SCALE GENOMIC DNA]</scope>
    <source>
        <strain evidence="1 2">CBS 117626</strain>
    </source>
</reference>
<dbReference type="AlphaFoldDB" id="A0A5N6UWC9"/>
<evidence type="ECO:0000313" key="1">
    <source>
        <dbReference type="EMBL" id="KAE8162982.1"/>
    </source>
</evidence>